<dbReference type="AlphaFoldDB" id="A0AAI8C720"/>
<dbReference type="InterPro" id="IPR024294">
    <property type="entry name" value="DUF3810"/>
</dbReference>
<dbReference type="Pfam" id="PF12725">
    <property type="entry name" value="DUF3810"/>
    <property type="match status" value="1"/>
</dbReference>
<accession>A0AAI8C720</accession>
<sequence length="356" mass="41142">MKLRYWLILFVCSILTFNIITRFPDAIEAFYTNGFYFYLCNVFNTITSLFPFSVGDILYTIIGLFLIHKFYQVFKKYKGWKKITMACAALTFKCIVIFYILFNIGWGLNNFRPTLESQLGIERGYDQEKLLNLTTKLIQRANLLQLAITNDSTIAVKLKQDINTILADSKKGIEQITFLHQIDNTNSLAIKESLFSLPLTYMGFSGYINPFTLEAQVNNKIPTLTMIVTASHEMSHQLGFAKESDANFIGFMAAYNQKDTAYQYAAIIYALRYCVSNINDRDSVEVKALFETIHQGVKDNLNENIIFWSEYKNITDSFFKVFYNGFLKLNNQKEGLQSYNKFVDLLINYDLKNPIL</sequence>
<evidence type="ECO:0000256" key="1">
    <source>
        <dbReference type="SAM" id="Phobius"/>
    </source>
</evidence>
<dbReference type="GeneID" id="66975776"/>
<evidence type="ECO:0000313" key="3">
    <source>
        <dbReference type="Proteomes" id="UP000069030"/>
    </source>
</evidence>
<dbReference type="RefSeq" id="WP_006265201.1">
    <property type="nucleotide sequence ID" value="NZ_CP013690.1"/>
</dbReference>
<name>A0AAI8C720_9FLAO</name>
<protein>
    <recommendedName>
        <fullName evidence="4">Amino acid permease</fullName>
    </recommendedName>
</protein>
<keyword evidence="1" id="KW-1133">Transmembrane helix</keyword>
<dbReference type="Proteomes" id="UP000069030">
    <property type="component" value="Chromosome"/>
</dbReference>
<feature type="transmembrane region" description="Helical" evidence="1">
    <location>
        <begin position="83"/>
        <end position="108"/>
    </location>
</feature>
<evidence type="ECO:0008006" key="4">
    <source>
        <dbReference type="Google" id="ProtNLM"/>
    </source>
</evidence>
<gene>
    <name evidence="2" type="ORF">AS202_13695</name>
</gene>
<feature type="transmembrane region" description="Helical" evidence="1">
    <location>
        <begin position="46"/>
        <end position="71"/>
    </location>
</feature>
<keyword evidence="1" id="KW-0812">Transmembrane</keyword>
<reference evidence="2 3" key="1">
    <citation type="journal article" date="2016" name="J. Zhejiang Univ. Sci. B">
        <title>Antibiotic resistance mechanisms of Myroides sp.</title>
        <authorList>
            <person name="Hu S."/>
            <person name="Yuan S."/>
            <person name="Qu H."/>
            <person name="Jiang T."/>
            <person name="Zhou Y."/>
            <person name="Wang M."/>
            <person name="Ming D."/>
        </authorList>
    </citation>
    <scope>NUCLEOTIDE SEQUENCE [LARGE SCALE GENOMIC DNA]</scope>
    <source>
        <strain evidence="2 3">PR63039</strain>
    </source>
</reference>
<dbReference type="KEGG" id="mod:AS202_13695"/>
<keyword evidence="1" id="KW-0472">Membrane</keyword>
<evidence type="ECO:0000313" key="2">
    <source>
        <dbReference type="EMBL" id="ALU27146.1"/>
    </source>
</evidence>
<proteinExistence type="predicted"/>
<dbReference type="EMBL" id="CP013690">
    <property type="protein sequence ID" value="ALU27146.1"/>
    <property type="molecule type" value="Genomic_DNA"/>
</dbReference>
<organism evidence="2 3">
    <name type="scientific">Myroides odoratimimus</name>
    <dbReference type="NCBI Taxonomy" id="76832"/>
    <lineage>
        <taxon>Bacteria</taxon>
        <taxon>Pseudomonadati</taxon>
        <taxon>Bacteroidota</taxon>
        <taxon>Flavobacteriia</taxon>
        <taxon>Flavobacteriales</taxon>
        <taxon>Flavobacteriaceae</taxon>
        <taxon>Myroides</taxon>
    </lineage>
</organism>